<dbReference type="InterPro" id="IPR036291">
    <property type="entry name" value="NAD(P)-bd_dom_sf"/>
</dbReference>
<dbReference type="AlphaFoldDB" id="A0A6J6W888"/>
<dbReference type="CDD" id="cd05233">
    <property type="entry name" value="SDR_c"/>
    <property type="match status" value="1"/>
</dbReference>
<keyword evidence="2" id="KW-0560">Oxidoreductase</keyword>
<dbReference type="GO" id="GO:0016616">
    <property type="term" value="F:oxidoreductase activity, acting on the CH-OH group of donors, NAD or NADP as acceptor"/>
    <property type="evidence" value="ECO:0007669"/>
    <property type="project" value="TreeGrafter"/>
</dbReference>
<dbReference type="EMBL" id="CAEZZU010000120">
    <property type="protein sequence ID" value="CAB4781071.1"/>
    <property type="molecule type" value="Genomic_DNA"/>
</dbReference>
<dbReference type="Pfam" id="PF13561">
    <property type="entry name" value="adh_short_C2"/>
    <property type="match status" value="1"/>
</dbReference>
<dbReference type="PRINTS" id="PR00081">
    <property type="entry name" value="GDHRDH"/>
</dbReference>
<evidence type="ECO:0000256" key="1">
    <source>
        <dbReference type="ARBA" id="ARBA00006484"/>
    </source>
</evidence>
<dbReference type="InterPro" id="IPR020904">
    <property type="entry name" value="Sc_DH/Rdtase_CS"/>
</dbReference>
<evidence type="ECO:0000313" key="3">
    <source>
        <dbReference type="EMBL" id="CAB4781071.1"/>
    </source>
</evidence>
<name>A0A6J6W888_9ZZZZ</name>
<dbReference type="FunFam" id="3.40.50.720:FF:000084">
    <property type="entry name" value="Short-chain dehydrogenase reductase"/>
    <property type="match status" value="1"/>
</dbReference>
<dbReference type="PRINTS" id="PR00080">
    <property type="entry name" value="SDRFAMILY"/>
</dbReference>
<dbReference type="PANTHER" id="PTHR42760:SF133">
    <property type="entry name" value="3-OXOACYL-[ACYL-CARRIER-PROTEIN] REDUCTASE"/>
    <property type="match status" value="1"/>
</dbReference>
<dbReference type="EMBL" id="CAFAAH010000137">
    <property type="protein sequence ID" value="CAB4800143.1"/>
    <property type="molecule type" value="Genomic_DNA"/>
</dbReference>
<proteinExistence type="inferred from homology"/>
<organism evidence="3">
    <name type="scientific">freshwater metagenome</name>
    <dbReference type="NCBI Taxonomy" id="449393"/>
    <lineage>
        <taxon>unclassified sequences</taxon>
        <taxon>metagenomes</taxon>
        <taxon>ecological metagenomes</taxon>
    </lineage>
</organism>
<gene>
    <name evidence="3" type="ORF">UFOPK2925_00859</name>
    <name evidence="4" type="ORF">UFOPK2996_01024</name>
</gene>
<evidence type="ECO:0000313" key="4">
    <source>
        <dbReference type="EMBL" id="CAB4800143.1"/>
    </source>
</evidence>
<dbReference type="PROSITE" id="PS00061">
    <property type="entry name" value="ADH_SHORT"/>
    <property type="match status" value="1"/>
</dbReference>
<dbReference type="Gene3D" id="3.40.50.720">
    <property type="entry name" value="NAD(P)-binding Rossmann-like Domain"/>
    <property type="match status" value="1"/>
</dbReference>
<reference evidence="3" key="1">
    <citation type="submission" date="2020-05" db="EMBL/GenBank/DDBJ databases">
        <authorList>
            <person name="Chiriac C."/>
            <person name="Salcher M."/>
            <person name="Ghai R."/>
            <person name="Kavagutti S V."/>
        </authorList>
    </citation>
    <scope>NUCLEOTIDE SEQUENCE</scope>
</reference>
<dbReference type="InterPro" id="IPR002347">
    <property type="entry name" value="SDR_fam"/>
</dbReference>
<comment type="similarity">
    <text evidence="1">Belongs to the short-chain dehydrogenases/reductases (SDR) family.</text>
</comment>
<dbReference type="GO" id="GO:0006633">
    <property type="term" value="P:fatty acid biosynthetic process"/>
    <property type="evidence" value="ECO:0007669"/>
    <property type="project" value="TreeGrafter"/>
</dbReference>
<dbReference type="SUPFAM" id="SSF51735">
    <property type="entry name" value="NAD(P)-binding Rossmann-fold domains"/>
    <property type="match status" value="1"/>
</dbReference>
<sequence>MLSGRVAVVTGAASGIGRASAEALARAGASVVVADIDEVGSRSVVDSIEAEGGSAIAFRTDVTEHEECAALVKRAVDEFGALHILHANAGIALPFRGDGFAPDIDPAAWDRVIKVNLSGVFYCAHYAIPAMIAAGGGSIINTASSMATLPLGGLDGYAASKGGVAMLTKSMAAGCGPLGIRVNAIGPGYVDTPMNEIIFGNEDLAAAFAAGHADGNLQTSEEIGDLVVFLASDASRSLNGALITCDRGWTSFKSPV</sequence>
<evidence type="ECO:0000256" key="2">
    <source>
        <dbReference type="ARBA" id="ARBA00023002"/>
    </source>
</evidence>
<protein>
    <submittedName>
        <fullName evidence="3">Unannotated protein</fullName>
    </submittedName>
</protein>
<dbReference type="PANTHER" id="PTHR42760">
    <property type="entry name" value="SHORT-CHAIN DEHYDROGENASES/REDUCTASES FAMILY MEMBER"/>
    <property type="match status" value="1"/>
</dbReference>
<dbReference type="GO" id="GO:0048038">
    <property type="term" value="F:quinone binding"/>
    <property type="evidence" value="ECO:0007669"/>
    <property type="project" value="TreeGrafter"/>
</dbReference>
<accession>A0A6J6W888</accession>